<evidence type="ECO:0000259" key="8">
    <source>
        <dbReference type="PROSITE" id="PS50893"/>
    </source>
</evidence>
<dbReference type="RefSeq" id="WP_354193710.1">
    <property type="nucleotide sequence ID" value="NZ_JBEPML010000004.1"/>
</dbReference>
<dbReference type="PANTHER" id="PTHR43297:SF2">
    <property type="entry name" value="DIPEPTIDE TRANSPORT ATP-BINDING PROTEIN DPPD"/>
    <property type="match status" value="1"/>
</dbReference>
<dbReference type="Pfam" id="PF00005">
    <property type="entry name" value="ABC_tran"/>
    <property type="match status" value="1"/>
</dbReference>
<gene>
    <name evidence="9" type="ORF">ABID37_001588</name>
</gene>
<dbReference type="PROSITE" id="PS00211">
    <property type="entry name" value="ABC_TRANSPORTER_1"/>
    <property type="match status" value="1"/>
</dbReference>
<feature type="domain" description="ABC transporter" evidence="8">
    <location>
        <begin position="20"/>
        <end position="268"/>
    </location>
</feature>
<keyword evidence="3" id="KW-0813">Transport</keyword>
<dbReference type="PROSITE" id="PS50893">
    <property type="entry name" value="ABC_TRANSPORTER_2"/>
    <property type="match status" value="1"/>
</dbReference>
<keyword evidence="5" id="KW-0547">Nucleotide-binding</keyword>
<protein>
    <submittedName>
        <fullName evidence="9">Peptide/nickel transport system ATP-binding protein</fullName>
    </submittedName>
</protein>
<sequence length="343" mass="37126">METLSKRMPAGQQADPTLDVRNLNVALKGRYGTIRVLNDVSFSVGKGQTLGVVGESGCGKSMTLLAVMRLLPGQASISSGAIRFGGDNLAEVSERRMRQLRGDRISMIFQEPMTALNPVLTVGEQISEALRLHLDISRKAAWDRAVELLQAVRIPAPERRVGEYPHQFSGGMRQRVVIAMAVACEPDLILADEPTTALDVTVQAQIFDQLRELQQRLEASMVLVTHDMGVISEMTQRVVVMYGGMSIEAGDTAEIMRRPAHPYTQGLIACLPELGRTSRQSGVTLPEIAGVVPPLHELGAGCPFAARCAAAMPHCFTRTPPTVSLGEAHEVACWLYSTEEAAA</sequence>
<evidence type="ECO:0000256" key="3">
    <source>
        <dbReference type="ARBA" id="ARBA00022448"/>
    </source>
</evidence>
<dbReference type="InterPro" id="IPR017871">
    <property type="entry name" value="ABC_transporter-like_CS"/>
</dbReference>
<accession>A0ABV2MX52</accession>
<proteinExistence type="inferred from homology"/>
<keyword evidence="10" id="KW-1185">Reference proteome</keyword>
<name>A0ABV2MX52_9HYPH</name>
<comment type="subcellular location">
    <subcellularLocation>
        <location evidence="1">Cell inner membrane</location>
        <topology evidence="1">Peripheral membrane protein</topology>
    </subcellularLocation>
</comment>
<dbReference type="NCBIfam" id="TIGR01727">
    <property type="entry name" value="oligo_HPY"/>
    <property type="match status" value="1"/>
</dbReference>
<dbReference type="SMART" id="SM00382">
    <property type="entry name" value="AAA"/>
    <property type="match status" value="1"/>
</dbReference>
<dbReference type="InterPro" id="IPR027417">
    <property type="entry name" value="P-loop_NTPase"/>
</dbReference>
<dbReference type="InterPro" id="IPR003593">
    <property type="entry name" value="AAA+_ATPase"/>
</dbReference>
<dbReference type="SUPFAM" id="SSF52540">
    <property type="entry name" value="P-loop containing nucleoside triphosphate hydrolases"/>
    <property type="match status" value="1"/>
</dbReference>
<dbReference type="Gene3D" id="3.40.50.300">
    <property type="entry name" value="P-loop containing nucleotide triphosphate hydrolases"/>
    <property type="match status" value="1"/>
</dbReference>
<dbReference type="InterPro" id="IPR050388">
    <property type="entry name" value="ABC_Ni/Peptide_Import"/>
</dbReference>
<keyword evidence="6 9" id="KW-0067">ATP-binding</keyword>
<evidence type="ECO:0000256" key="7">
    <source>
        <dbReference type="ARBA" id="ARBA00023136"/>
    </source>
</evidence>
<dbReference type="Pfam" id="PF08352">
    <property type="entry name" value="oligo_HPY"/>
    <property type="match status" value="1"/>
</dbReference>
<keyword evidence="4" id="KW-1003">Cell membrane</keyword>
<evidence type="ECO:0000313" key="9">
    <source>
        <dbReference type="EMBL" id="MET3791380.1"/>
    </source>
</evidence>
<dbReference type="EMBL" id="JBEPML010000004">
    <property type="protein sequence ID" value="MET3791380.1"/>
    <property type="molecule type" value="Genomic_DNA"/>
</dbReference>
<evidence type="ECO:0000256" key="4">
    <source>
        <dbReference type="ARBA" id="ARBA00022475"/>
    </source>
</evidence>
<dbReference type="InterPro" id="IPR013563">
    <property type="entry name" value="Oligopep_ABC_C"/>
</dbReference>
<dbReference type="GO" id="GO:0005524">
    <property type="term" value="F:ATP binding"/>
    <property type="evidence" value="ECO:0007669"/>
    <property type="project" value="UniProtKB-KW"/>
</dbReference>
<dbReference type="CDD" id="cd03257">
    <property type="entry name" value="ABC_NikE_OppD_transporters"/>
    <property type="match status" value="1"/>
</dbReference>
<evidence type="ECO:0000256" key="1">
    <source>
        <dbReference type="ARBA" id="ARBA00004417"/>
    </source>
</evidence>
<evidence type="ECO:0000256" key="6">
    <source>
        <dbReference type="ARBA" id="ARBA00022840"/>
    </source>
</evidence>
<evidence type="ECO:0000256" key="5">
    <source>
        <dbReference type="ARBA" id="ARBA00022741"/>
    </source>
</evidence>
<comment type="similarity">
    <text evidence="2">Belongs to the ABC transporter superfamily.</text>
</comment>
<evidence type="ECO:0000256" key="2">
    <source>
        <dbReference type="ARBA" id="ARBA00005417"/>
    </source>
</evidence>
<organism evidence="9 10">
    <name type="scientific">Aquamicrobium terrae</name>
    <dbReference type="NCBI Taxonomy" id="1324945"/>
    <lineage>
        <taxon>Bacteria</taxon>
        <taxon>Pseudomonadati</taxon>
        <taxon>Pseudomonadota</taxon>
        <taxon>Alphaproteobacteria</taxon>
        <taxon>Hyphomicrobiales</taxon>
        <taxon>Phyllobacteriaceae</taxon>
        <taxon>Aquamicrobium</taxon>
    </lineage>
</organism>
<evidence type="ECO:0000313" key="10">
    <source>
        <dbReference type="Proteomes" id="UP001549076"/>
    </source>
</evidence>
<keyword evidence="7" id="KW-0472">Membrane</keyword>
<comment type="caution">
    <text evidence="9">The sequence shown here is derived from an EMBL/GenBank/DDBJ whole genome shotgun (WGS) entry which is preliminary data.</text>
</comment>
<dbReference type="InterPro" id="IPR003439">
    <property type="entry name" value="ABC_transporter-like_ATP-bd"/>
</dbReference>
<dbReference type="PANTHER" id="PTHR43297">
    <property type="entry name" value="OLIGOPEPTIDE TRANSPORT ATP-BINDING PROTEIN APPD"/>
    <property type="match status" value="1"/>
</dbReference>
<reference evidence="9 10" key="1">
    <citation type="submission" date="2024-06" db="EMBL/GenBank/DDBJ databases">
        <title>Genomic Encyclopedia of Type Strains, Phase IV (KMG-IV): sequencing the most valuable type-strain genomes for metagenomic binning, comparative biology and taxonomic classification.</title>
        <authorList>
            <person name="Goeker M."/>
        </authorList>
    </citation>
    <scope>NUCLEOTIDE SEQUENCE [LARGE SCALE GENOMIC DNA]</scope>
    <source>
        <strain evidence="9 10">DSM 27865</strain>
    </source>
</reference>
<dbReference type="Proteomes" id="UP001549076">
    <property type="component" value="Unassembled WGS sequence"/>
</dbReference>